<feature type="transmembrane region" description="Helical" evidence="1">
    <location>
        <begin position="12"/>
        <end position="30"/>
    </location>
</feature>
<gene>
    <name evidence="2" type="ORF">J3U87_24430</name>
</gene>
<dbReference type="AlphaFoldDB" id="A0A8A4TGQ9"/>
<dbReference type="InterPro" id="IPR011990">
    <property type="entry name" value="TPR-like_helical_dom_sf"/>
</dbReference>
<dbReference type="KEGG" id="scor:J3U87_24430"/>
<proteinExistence type="predicted"/>
<keyword evidence="3" id="KW-1185">Reference proteome</keyword>
<organism evidence="2 3">
    <name type="scientific">Sulfidibacter corallicola</name>
    <dbReference type="NCBI Taxonomy" id="2818388"/>
    <lineage>
        <taxon>Bacteria</taxon>
        <taxon>Pseudomonadati</taxon>
        <taxon>Acidobacteriota</taxon>
        <taxon>Holophagae</taxon>
        <taxon>Acanthopleuribacterales</taxon>
        <taxon>Acanthopleuribacteraceae</taxon>
        <taxon>Sulfidibacter</taxon>
    </lineage>
</organism>
<dbReference type="Gene3D" id="1.25.40.10">
    <property type="entry name" value="Tetratricopeptide repeat domain"/>
    <property type="match status" value="1"/>
</dbReference>
<evidence type="ECO:0000313" key="3">
    <source>
        <dbReference type="Proteomes" id="UP000663929"/>
    </source>
</evidence>
<evidence type="ECO:0000313" key="2">
    <source>
        <dbReference type="EMBL" id="QTD48740.1"/>
    </source>
</evidence>
<dbReference type="RefSeq" id="WP_237378391.1">
    <property type="nucleotide sequence ID" value="NZ_CP071793.1"/>
</dbReference>
<dbReference type="SUPFAM" id="SSF48452">
    <property type="entry name" value="TPR-like"/>
    <property type="match status" value="1"/>
</dbReference>
<keyword evidence="1" id="KW-0472">Membrane</keyword>
<reference evidence="2" key="1">
    <citation type="submission" date="2021-03" db="EMBL/GenBank/DDBJ databases">
        <title>Acanthopleuribacteraceae sp. M133.</title>
        <authorList>
            <person name="Wang G."/>
        </authorList>
    </citation>
    <scope>NUCLEOTIDE SEQUENCE</scope>
    <source>
        <strain evidence="2">M133</strain>
    </source>
</reference>
<evidence type="ECO:0008006" key="4">
    <source>
        <dbReference type="Google" id="ProtNLM"/>
    </source>
</evidence>
<sequence length="417" mass="48244">MNLPLLTWVEGLWFVGPIVALLALVAYLALRNHTHKPRSARAFVEHLEFCLNRGDLEQVMSLLNKPGFSAFLQIHATADLEPKPTEPPTRPHISMTQDPSLREALWPAMETPVQFLRFLQHEDDTVAVFRQLDLSAERVHGESENHTPALSYMKIVVDKNFRGGWTWSDIHFLGLGQSLSERYHHRLAKRHREARNPNQPASIPDISEAPTAPEIDLTQCGHPLMRDLMQNGQWMAARRIWSNLPRPVRYRKDVMLDLVRIALNLDDQALTEAEEVFYCKWPEEPAYHLLLLSVALHRMELFASEELINRIDQLVGGDPLLDLVRAEVHIAHGDMHQAKSLLQKAASQVPQCQACYWRLLELSLMTGDHRQALPWLEVLMDRFGHNIERFTHTRHFTSLMMSAYYRQWLESRPWVSR</sequence>
<name>A0A8A4TGQ9_SULCO</name>
<evidence type="ECO:0000256" key="1">
    <source>
        <dbReference type="SAM" id="Phobius"/>
    </source>
</evidence>
<accession>A0A8A4TGQ9</accession>
<dbReference type="Proteomes" id="UP000663929">
    <property type="component" value="Chromosome"/>
</dbReference>
<dbReference type="EMBL" id="CP071793">
    <property type="protein sequence ID" value="QTD48740.1"/>
    <property type="molecule type" value="Genomic_DNA"/>
</dbReference>
<keyword evidence="1" id="KW-0812">Transmembrane</keyword>
<protein>
    <recommendedName>
        <fullName evidence="4">Tetratricopeptide repeat protein</fullName>
    </recommendedName>
</protein>
<keyword evidence="1" id="KW-1133">Transmembrane helix</keyword>